<protein>
    <submittedName>
        <fullName evidence="4">LLM class flavin-dependent oxidoreductase</fullName>
        <ecNumber evidence="4">1.-.-.-</ecNumber>
    </submittedName>
</protein>
<comment type="caution">
    <text evidence="4">The sequence shown here is derived from an EMBL/GenBank/DDBJ whole genome shotgun (WGS) entry which is preliminary data.</text>
</comment>
<dbReference type="GO" id="GO:0016491">
    <property type="term" value="F:oxidoreductase activity"/>
    <property type="evidence" value="ECO:0007669"/>
    <property type="project" value="UniProtKB-KW"/>
</dbReference>
<dbReference type="InterPro" id="IPR011251">
    <property type="entry name" value="Luciferase-like_dom"/>
</dbReference>
<sequence length="332" mass="36160">MKLGMFLDMRNPARWRRPWADFYGQTLDRVAWAEQSGADSVWMTEHHFFDDGYLPQPLTLAAAIAARTERIRIGTAILLAPHRHPVHIAEEAAVVDLVSNGRLELGLGAGWAKDEFAAFGSDYDKRYAVTDSVFETVRNLLRDGGVTPGPVQSPLPMWLGYQGPRGAARAGRLGAGLLTLDPALLAPYRDGLVEGGHGTDAARTGGVLDIIVADDPAATTRRLIPHLAHQQATYRQQRGSGRSAADLEAELAVEFDRSGTVPGLSVATPADAATEIRRRTDGMPVEHVYLWASLGAMPDDIVDRHLELTFSQVKSDLAQWDANLPERSNLSI</sequence>
<evidence type="ECO:0000256" key="1">
    <source>
        <dbReference type="ARBA" id="ARBA00023002"/>
    </source>
</evidence>
<dbReference type="InterPro" id="IPR036661">
    <property type="entry name" value="Luciferase-like_sf"/>
</dbReference>
<dbReference type="EMBL" id="JBDLNV010000002">
    <property type="protein sequence ID" value="MFM1722725.1"/>
    <property type="molecule type" value="Genomic_DNA"/>
</dbReference>
<evidence type="ECO:0000259" key="3">
    <source>
        <dbReference type="Pfam" id="PF00296"/>
    </source>
</evidence>
<dbReference type="SUPFAM" id="SSF51679">
    <property type="entry name" value="Bacterial luciferase-like"/>
    <property type="match status" value="1"/>
</dbReference>
<evidence type="ECO:0000313" key="4">
    <source>
        <dbReference type="EMBL" id="MFM1722725.1"/>
    </source>
</evidence>
<dbReference type="PANTHER" id="PTHR30137:SF8">
    <property type="entry name" value="BLR5498 PROTEIN"/>
    <property type="match status" value="1"/>
</dbReference>
<dbReference type="InterPro" id="IPR050766">
    <property type="entry name" value="Bact_Lucif_Oxidored"/>
</dbReference>
<dbReference type="RefSeq" id="WP_420163310.1">
    <property type="nucleotide sequence ID" value="NZ_JBDLNV010000002.1"/>
</dbReference>
<keyword evidence="5" id="KW-1185">Reference proteome</keyword>
<dbReference type="EC" id="1.-.-.-" evidence="4"/>
<dbReference type="PANTHER" id="PTHR30137">
    <property type="entry name" value="LUCIFERASE-LIKE MONOOXYGENASE"/>
    <property type="match status" value="1"/>
</dbReference>
<keyword evidence="2" id="KW-0503">Monooxygenase</keyword>
<reference evidence="4 5" key="1">
    <citation type="submission" date="2023-11" db="EMBL/GenBank/DDBJ databases">
        <authorList>
            <person name="Val-Calvo J."/>
            <person name="Scortti M."/>
            <person name="Vazquez-Boland J."/>
        </authorList>
    </citation>
    <scope>NUCLEOTIDE SEQUENCE [LARGE SCALE GENOMIC DNA]</scope>
    <source>
        <strain evidence="4 5">PAM 2766</strain>
    </source>
</reference>
<proteinExistence type="predicted"/>
<dbReference type="Gene3D" id="3.20.20.30">
    <property type="entry name" value="Luciferase-like domain"/>
    <property type="match status" value="1"/>
</dbReference>
<dbReference type="Proteomes" id="UP001629745">
    <property type="component" value="Unassembled WGS sequence"/>
</dbReference>
<evidence type="ECO:0000313" key="5">
    <source>
        <dbReference type="Proteomes" id="UP001629745"/>
    </source>
</evidence>
<feature type="domain" description="Luciferase-like" evidence="3">
    <location>
        <begin position="1"/>
        <end position="243"/>
    </location>
</feature>
<keyword evidence="1 4" id="KW-0560">Oxidoreductase</keyword>
<dbReference type="Pfam" id="PF00296">
    <property type="entry name" value="Bac_luciferase"/>
    <property type="match status" value="1"/>
</dbReference>
<name>A0ABW9FB10_9NOCA</name>
<organism evidence="4 5">
    <name type="scientific">Rhodococcus parequi</name>
    <dbReference type="NCBI Taxonomy" id="3137122"/>
    <lineage>
        <taxon>Bacteria</taxon>
        <taxon>Bacillati</taxon>
        <taxon>Actinomycetota</taxon>
        <taxon>Actinomycetes</taxon>
        <taxon>Mycobacteriales</taxon>
        <taxon>Nocardiaceae</taxon>
        <taxon>Rhodococcus</taxon>
    </lineage>
</organism>
<gene>
    <name evidence="4" type="ORF">ABEU20_001284</name>
</gene>
<evidence type="ECO:0000256" key="2">
    <source>
        <dbReference type="ARBA" id="ARBA00023033"/>
    </source>
</evidence>
<accession>A0ABW9FB10</accession>